<proteinExistence type="predicted"/>
<protein>
    <submittedName>
        <fullName evidence="1">Uncharacterized protein</fullName>
    </submittedName>
</protein>
<accession>A0ACC5NTI9</accession>
<organism evidence="1 2">
    <name type="scientific">Tunturiibacter gelidiferens</name>
    <dbReference type="NCBI Taxonomy" id="3069689"/>
    <lineage>
        <taxon>Bacteria</taxon>
        <taxon>Pseudomonadati</taxon>
        <taxon>Acidobacteriota</taxon>
        <taxon>Terriglobia</taxon>
        <taxon>Terriglobales</taxon>
        <taxon>Acidobacteriaceae</taxon>
        <taxon>Tunturiibacter</taxon>
    </lineage>
</organism>
<evidence type="ECO:0000313" key="1">
    <source>
        <dbReference type="EMBL" id="MBB5337830.1"/>
    </source>
</evidence>
<gene>
    <name evidence="1" type="ORF">HDF13_000163</name>
</gene>
<sequence>MSNTLRHLLLAVCLFLSLGLAGAQDPCKIPRNASSSCSYTALNGSCTVTINRLHPISTATIYARRGSRITVIVLNPSPFEDLSLDLKSATAQAPPDQFAKGFTNLTSALAGFEISQPHGLSARALDASGNSVPGVGQIVTKQAALLKDMQKVPDAGFNTSARQAIRAIHKIELPLPVSACEDTTRDALDPWLKTASWRADVLKNLNDALNPLNSAIPGFETRIKEIRGQIDTIILSVNGTEYDVLTKNQKQLTEAESALTLMQSQLSDLQSEAGKIPDQGKQQPLFVTDLQRKDKNYEIQVWSLNYVNKLGAVAKRVSADKYVGPDSVSFAGLADTPNKQTISTVNVQFEPDTRFELSTGFLVPVTPYHSYAAAQSASATAPVVQKTDTYTVVPAAFFNFLLGKELVVSKQRMAFFFTGAVGYTPATSSVALAIGPSFSWRSIVLSPLADFSRDTKLTGGWTVGQSLGTATAPMTTSVWEVKPAIGISVRIPLGGASQ</sequence>
<comment type="caution">
    <text evidence="1">The sequence shown here is derived from an EMBL/GenBank/DDBJ whole genome shotgun (WGS) entry which is preliminary data.</text>
</comment>
<dbReference type="EMBL" id="JACHEA010000001">
    <property type="protein sequence ID" value="MBB5337830.1"/>
    <property type="molecule type" value="Genomic_DNA"/>
</dbReference>
<keyword evidence="2" id="KW-1185">Reference proteome</keyword>
<dbReference type="Proteomes" id="UP000569005">
    <property type="component" value="Unassembled WGS sequence"/>
</dbReference>
<evidence type="ECO:0000313" key="2">
    <source>
        <dbReference type="Proteomes" id="UP000569005"/>
    </source>
</evidence>
<name>A0ACC5NTI9_9BACT</name>
<reference evidence="1" key="1">
    <citation type="submission" date="2020-08" db="EMBL/GenBank/DDBJ databases">
        <title>Genomic Encyclopedia of Type Strains, Phase IV (KMG-V): Genome sequencing to study the core and pangenomes of soil and plant-associated prokaryotes.</title>
        <authorList>
            <person name="Whitman W."/>
        </authorList>
    </citation>
    <scope>NUCLEOTIDE SEQUENCE</scope>
    <source>
        <strain evidence="1">M8UP15</strain>
    </source>
</reference>